<dbReference type="GO" id="GO:0032259">
    <property type="term" value="P:methylation"/>
    <property type="evidence" value="ECO:0007669"/>
    <property type="project" value="UniProtKB-KW"/>
</dbReference>
<accession>A0ABS2E7N3</accession>
<comment type="caution">
    <text evidence="1">The sequence shown here is derived from an EMBL/GenBank/DDBJ whole genome shotgun (WGS) entry which is preliminary data.</text>
</comment>
<dbReference type="Proteomes" id="UP000716906">
    <property type="component" value="Unassembled WGS sequence"/>
</dbReference>
<dbReference type="PANTHER" id="PTHR38451">
    <property type="entry name" value="TRNA (ADENINE(22)-N(1))-METHYLTRANSFERASE"/>
    <property type="match status" value="1"/>
</dbReference>
<keyword evidence="2" id="KW-1185">Reference proteome</keyword>
<dbReference type="SUPFAM" id="SSF53335">
    <property type="entry name" value="S-adenosyl-L-methionine-dependent methyltransferases"/>
    <property type="match status" value="1"/>
</dbReference>
<dbReference type="EMBL" id="JACLYY010000004">
    <property type="protein sequence ID" value="MBM6737641.1"/>
    <property type="molecule type" value="Genomic_DNA"/>
</dbReference>
<dbReference type="PANTHER" id="PTHR38451:SF1">
    <property type="entry name" value="TRNA (ADENINE(22)-N(1))-METHYLTRANSFERASE"/>
    <property type="match status" value="1"/>
</dbReference>
<gene>
    <name evidence="1" type="ORF">H7U36_05895</name>
</gene>
<dbReference type="GO" id="GO:0008168">
    <property type="term" value="F:methyltransferase activity"/>
    <property type="evidence" value="ECO:0007669"/>
    <property type="project" value="UniProtKB-KW"/>
</dbReference>
<dbReference type="InterPro" id="IPR029063">
    <property type="entry name" value="SAM-dependent_MTases_sf"/>
</dbReference>
<dbReference type="InterPro" id="IPR006901">
    <property type="entry name" value="TrmK"/>
</dbReference>
<reference evidence="1 2" key="1">
    <citation type="journal article" date="2021" name="Sci. Rep.">
        <title>The distribution of antibiotic resistance genes in chicken gut microbiota commensals.</title>
        <authorList>
            <person name="Juricova H."/>
            <person name="Matiasovicova J."/>
            <person name="Kubasova T."/>
            <person name="Cejkova D."/>
            <person name="Rychlik I."/>
        </authorList>
    </citation>
    <scope>NUCLEOTIDE SEQUENCE [LARGE SCALE GENOMIC DNA]</scope>
    <source>
        <strain evidence="1 2">An773</strain>
    </source>
</reference>
<name>A0ABS2E7N3_9FIRM</name>
<evidence type="ECO:0000313" key="1">
    <source>
        <dbReference type="EMBL" id="MBM6737641.1"/>
    </source>
</evidence>
<evidence type="ECO:0000313" key="2">
    <source>
        <dbReference type="Proteomes" id="UP000716906"/>
    </source>
</evidence>
<sequence>MELSKRLSAVAGLVTEGASVADIGTDHGYIPIWLAKRDPSVRLIAMDVNEGPLERARKHILAEGLSDRIELRLSDGFSALKPGEVHTIIAAGMGGGLVIHILEASPSVTASVKEFILQPQSGIERVRAYLESHDYTVIREEMVEEDGKYYPMMKAVHAEEGWPETRPWSRVELLYGRDLLARRHPVLRDYLLRERRIREEILLRLEKAGTPGALLREKEVDRELEEIREALDVYEGKEQ</sequence>
<dbReference type="RefSeq" id="WP_205155791.1">
    <property type="nucleotide sequence ID" value="NZ_JACLYY010000004.1"/>
</dbReference>
<dbReference type="Pfam" id="PF12847">
    <property type="entry name" value="Methyltransf_18"/>
    <property type="match status" value="1"/>
</dbReference>
<dbReference type="Gene3D" id="3.40.50.150">
    <property type="entry name" value="Vaccinia Virus protein VP39"/>
    <property type="match status" value="1"/>
</dbReference>
<keyword evidence="1" id="KW-0808">Transferase</keyword>
<proteinExistence type="predicted"/>
<organism evidence="1 2">
    <name type="scientific">Faecalicatena fissicatena</name>
    <dbReference type="NCBI Taxonomy" id="290055"/>
    <lineage>
        <taxon>Bacteria</taxon>
        <taxon>Bacillati</taxon>
        <taxon>Bacillota</taxon>
        <taxon>Clostridia</taxon>
        <taxon>Lachnospirales</taxon>
        <taxon>Lachnospiraceae</taxon>
        <taxon>Faecalicatena</taxon>
    </lineage>
</organism>
<dbReference type="CDD" id="cd02440">
    <property type="entry name" value="AdoMet_MTases"/>
    <property type="match status" value="1"/>
</dbReference>
<keyword evidence="1" id="KW-0489">Methyltransferase</keyword>
<dbReference type="PIRSF" id="PIRSF018637">
    <property type="entry name" value="TrmK"/>
    <property type="match status" value="1"/>
</dbReference>
<protein>
    <submittedName>
        <fullName evidence="1">SAM-dependent methyltransferase</fullName>
    </submittedName>
</protein>